<dbReference type="GO" id="GO:0042910">
    <property type="term" value="F:xenobiotic transmembrane transporter activity"/>
    <property type="evidence" value="ECO:0007669"/>
    <property type="project" value="TreeGrafter"/>
</dbReference>
<keyword evidence="1" id="KW-0472">Membrane</keyword>
<feature type="transmembrane region" description="Helical" evidence="1">
    <location>
        <begin position="854"/>
        <end position="872"/>
    </location>
</feature>
<feature type="transmembrane region" description="Helical" evidence="1">
    <location>
        <begin position="954"/>
        <end position="972"/>
    </location>
</feature>
<feature type="transmembrane region" description="Helical" evidence="1">
    <location>
        <begin position="905"/>
        <end position="926"/>
    </location>
</feature>
<evidence type="ECO:0000256" key="1">
    <source>
        <dbReference type="SAM" id="Phobius"/>
    </source>
</evidence>
<keyword evidence="1" id="KW-1133">Transmembrane helix</keyword>
<organism evidence="2 3">
    <name type="scientific">Luminiphilus syltensis NOR5-1B</name>
    <dbReference type="NCBI Taxonomy" id="565045"/>
    <lineage>
        <taxon>Bacteria</taxon>
        <taxon>Pseudomonadati</taxon>
        <taxon>Pseudomonadota</taxon>
        <taxon>Gammaproteobacteria</taxon>
        <taxon>Cellvibrionales</taxon>
        <taxon>Halieaceae</taxon>
        <taxon>Luminiphilus</taxon>
    </lineage>
</organism>
<feature type="transmembrane region" description="Helical" evidence="1">
    <location>
        <begin position="467"/>
        <end position="495"/>
    </location>
</feature>
<dbReference type="Gene3D" id="1.20.1640.10">
    <property type="entry name" value="Multidrug efflux transporter AcrB transmembrane domain"/>
    <property type="match status" value="2"/>
</dbReference>
<sequence length="1047" mass="111948">MADHLGKRLVGGLPELGVRRPWLTAVMNLLIAVAGIAALLAIEVRELPDVDRPIVNVRTTLPGASPETMDAEVTRILEGAVARVSGATEISSSSEENNSRVRVEFGPGSDVDRAAADVREAVSRVAQDLPENVEQISVFKADEDAEEIVRIAIRSDIYGEEKLARIVDKDIVPAFISLPGVADVPTFGARDRILRIILDPLRMTSYGLTVADLAEVLRRAPLDVPAGSFRSGDQQLLVRANAKVTSEEDIAALQIRDEVRVGDIARVAFTPADPENIVRFNGERVVGIGVVRQAGSNTIEISDGVNRAIAALNQRLEGVELIKISDDALFIRGAVAEVIKTLAVSILVVIATIRLFTGSMLLTLIPALAIPVSLLGTLAISWILGFSINILTLLALVLATGLIVDDAIVVLESIQRRRAEGSGSSAAAVVGTHQVFFAVIATTAVLVAVFIPIAFLPGTAGRLFREFGLVLSAAVAISSFVALSLVPAAMSRLAFQTPRKRRLGAVGNKLTSFYRRSLQRILNRPAITLLACIAAAGGSGALYQQLDQELLPPEDRGFIGIWGRGPNGVGLSYVERQSDRIENILVPLIENGEIESLYTVVGRWDPNIIYMNAQLAPWNQRDRSQQAIAAELNPLLSGLPGMNMGVFGGNSLNLRGASGGGVSLALLGSDYGEMFAAARDFTEKIRENSETVTRPRISYQPSQPQLSVNIDRQRAADLDIALDDLAQTLRVMVDGLRIVDLNADDQAISVFLEAGSNAIKGPDDLINLYVRSNNGALIPLSSIVTLEERGVADQLDRRLQRRTIEIDASVIPGVALQSAIDELFAIAEGVLPGDITMVTLGEAAELDRTNRDTLITFCFALFIVFLVLVAQFESLTSALVIMLIVPFGIAAAVVALFITDTSLNIYSQVGLVMLIGLIAKNGILLVEFADQERDAGASVKAAIIEAATLRSRPIVMTMISTVLGALPLVLASGPGSEARMAVGWVVFGGLGLATVFTLYLTPVIYLWIAPLSKPRATSGRALDEELAAFAKTPLTSSQRDALDTQQL</sequence>
<dbReference type="Gene3D" id="3.30.2090.10">
    <property type="entry name" value="Multidrug efflux transporter AcrB TolC docking domain, DN and DC subdomains"/>
    <property type="match status" value="2"/>
</dbReference>
<dbReference type="Gene3D" id="3.30.70.1430">
    <property type="entry name" value="Multidrug efflux transporter AcrB pore domain"/>
    <property type="match status" value="2"/>
</dbReference>
<feature type="transmembrane region" description="Helical" evidence="1">
    <location>
        <begin position="984"/>
        <end position="1008"/>
    </location>
</feature>
<dbReference type="PRINTS" id="PR00702">
    <property type="entry name" value="ACRIFLAVINRP"/>
</dbReference>
<dbReference type="RefSeq" id="WP_009021264.1">
    <property type="nucleotide sequence ID" value="NZ_DS999411.1"/>
</dbReference>
<dbReference type="Proteomes" id="UP000004699">
    <property type="component" value="Unassembled WGS sequence"/>
</dbReference>
<feature type="transmembrane region" description="Helical" evidence="1">
    <location>
        <begin position="329"/>
        <end position="353"/>
    </location>
</feature>
<feature type="transmembrane region" description="Helical" evidence="1">
    <location>
        <begin position="390"/>
        <end position="414"/>
    </location>
</feature>
<dbReference type="InterPro" id="IPR027463">
    <property type="entry name" value="AcrB_DN_DC_subdom"/>
</dbReference>
<dbReference type="eggNOG" id="COG0841">
    <property type="taxonomic scope" value="Bacteria"/>
</dbReference>
<dbReference type="STRING" id="565045.NOR51B_2473"/>
<name>B8KTR5_9GAMM</name>
<dbReference type="Gene3D" id="3.30.70.1440">
    <property type="entry name" value="Multidrug efflux transporter AcrB pore domain"/>
    <property type="match status" value="1"/>
</dbReference>
<dbReference type="Pfam" id="PF00873">
    <property type="entry name" value="ACR_tran"/>
    <property type="match status" value="1"/>
</dbReference>
<keyword evidence="1" id="KW-0812">Transmembrane</keyword>
<dbReference type="SUPFAM" id="SSF82866">
    <property type="entry name" value="Multidrug efflux transporter AcrB transmembrane domain"/>
    <property type="match status" value="2"/>
</dbReference>
<accession>B8KTR5</accession>
<feature type="transmembrane region" description="Helical" evidence="1">
    <location>
        <begin position="525"/>
        <end position="543"/>
    </location>
</feature>
<evidence type="ECO:0000313" key="3">
    <source>
        <dbReference type="Proteomes" id="UP000004699"/>
    </source>
</evidence>
<dbReference type="InterPro" id="IPR001036">
    <property type="entry name" value="Acrflvin-R"/>
</dbReference>
<feature type="transmembrane region" description="Helical" evidence="1">
    <location>
        <begin position="21"/>
        <end position="42"/>
    </location>
</feature>
<gene>
    <name evidence="2" type="ORF">NOR51B_2473</name>
</gene>
<dbReference type="AlphaFoldDB" id="B8KTR5"/>
<dbReference type="Gene3D" id="3.30.70.1320">
    <property type="entry name" value="Multidrug efflux transporter AcrB pore domain like"/>
    <property type="match status" value="1"/>
</dbReference>
<dbReference type="SUPFAM" id="SSF82714">
    <property type="entry name" value="Multidrug efflux transporter AcrB TolC docking domain, DN and DC subdomains"/>
    <property type="match status" value="2"/>
</dbReference>
<feature type="transmembrane region" description="Helical" evidence="1">
    <location>
        <begin position="435"/>
        <end position="455"/>
    </location>
</feature>
<evidence type="ECO:0000313" key="2">
    <source>
        <dbReference type="EMBL" id="EED36521.1"/>
    </source>
</evidence>
<dbReference type="EMBL" id="DS999411">
    <property type="protein sequence ID" value="EED36521.1"/>
    <property type="molecule type" value="Genomic_DNA"/>
</dbReference>
<dbReference type="OrthoDB" id="9757904at2"/>
<reference evidence="3" key="1">
    <citation type="journal article" date="2013" name="BMC Microbiol.">
        <title>Taxonomy and evolution of bacteriochlorophyll a-containing members of the OM60/NOR5 clade of marine gammaproteobacteria: description of Luminiphilus syltensis gen. nov., sp. nov., reclassification of Haliea rubra as Pseudohaliea rubra gen. nov., comb. nov., and emendation of Chromatocurvus halotolerans.</title>
        <authorList>
            <person name="Spring S."/>
            <person name="Riedel T."/>
            <person name="Sproer C."/>
            <person name="Yan S."/>
            <person name="Harder J."/>
            <person name="Fuchs B.M."/>
        </authorList>
    </citation>
    <scope>NUCLEOTIDE SEQUENCE [LARGE SCALE GENOMIC DNA]</scope>
    <source>
        <strain evidence="3">NOR51-B</strain>
    </source>
</reference>
<protein>
    <submittedName>
        <fullName evidence="2">RND family efflux transporter</fullName>
    </submittedName>
</protein>
<dbReference type="GO" id="GO:0005886">
    <property type="term" value="C:plasma membrane"/>
    <property type="evidence" value="ECO:0007669"/>
    <property type="project" value="TreeGrafter"/>
</dbReference>
<keyword evidence="3" id="KW-1185">Reference proteome</keyword>
<proteinExistence type="predicted"/>
<dbReference type="PANTHER" id="PTHR32063:SF14">
    <property type="entry name" value="BLL4319 PROTEIN"/>
    <property type="match status" value="1"/>
</dbReference>
<dbReference type="HOGENOM" id="CLU_002755_1_2_6"/>
<dbReference type="PANTHER" id="PTHR32063">
    <property type="match status" value="1"/>
</dbReference>
<feature type="transmembrane region" description="Helical" evidence="1">
    <location>
        <begin position="879"/>
        <end position="899"/>
    </location>
</feature>
<dbReference type="SUPFAM" id="SSF82693">
    <property type="entry name" value="Multidrug efflux transporter AcrB pore domain, PN1, PN2, PC1 and PC2 subdomains"/>
    <property type="match status" value="3"/>
</dbReference>